<dbReference type="Proteomes" id="UP000249495">
    <property type="component" value="Chromosome 1"/>
</dbReference>
<feature type="region of interest" description="Disordered" evidence="1">
    <location>
        <begin position="29"/>
        <end position="61"/>
    </location>
</feature>
<dbReference type="SUPFAM" id="SSF160704">
    <property type="entry name" value="YehR-like"/>
    <property type="match status" value="1"/>
</dbReference>
<name>A0A2X3VIV8_9STRE</name>
<reference evidence="4 5" key="1">
    <citation type="submission" date="2018-06" db="EMBL/GenBank/DDBJ databases">
        <authorList>
            <consortium name="Pathogen Informatics"/>
            <person name="Doyle S."/>
        </authorList>
    </citation>
    <scope>NUCLEOTIDE SEQUENCE [LARGE SCALE GENOMIC DNA]</scope>
    <source>
        <strain evidence="4 5">NCTC12278</strain>
    </source>
</reference>
<organism evidence="4 5">
    <name type="scientific">Streptococcus ferus</name>
    <dbReference type="NCBI Taxonomy" id="1345"/>
    <lineage>
        <taxon>Bacteria</taxon>
        <taxon>Bacillati</taxon>
        <taxon>Bacillota</taxon>
        <taxon>Bacilli</taxon>
        <taxon>Lactobacillales</taxon>
        <taxon>Streptococcaceae</taxon>
        <taxon>Streptococcus</taxon>
    </lineage>
</organism>
<feature type="compositionally biased region" description="Basic and acidic residues" evidence="1">
    <location>
        <begin position="29"/>
        <end position="44"/>
    </location>
</feature>
<dbReference type="Pfam" id="PF21642">
    <property type="entry name" value="SP_0191-like"/>
    <property type="match status" value="1"/>
</dbReference>
<dbReference type="InterPro" id="IPR047840">
    <property type="entry name" value="SP_0191-like"/>
</dbReference>
<dbReference type="STRING" id="1123303.GCA_000372425_01149"/>
<accession>A0A2X3VIV8</accession>
<evidence type="ECO:0000256" key="1">
    <source>
        <dbReference type="SAM" id="MobiDB-lite"/>
    </source>
</evidence>
<protein>
    <recommendedName>
        <fullName evidence="3">SP-0191-like C-terminal domain-containing protein</fullName>
    </recommendedName>
</protein>
<feature type="domain" description="SP-0191-like C-terminal" evidence="3">
    <location>
        <begin position="66"/>
        <end position="177"/>
    </location>
</feature>
<gene>
    <name evidence="4" type="ORF">NCTC12278_01856</name>
</gene>
<proteinExistence type="predicted"/>
<dbReference type="RefSeq" id="WP_018030473.1">
    <property type="nucleotide sequence ID" value="NZ_CAMCCF010000010.1"/>
</dbReference>
<feature type="chain" id="PRO_5038644065" description="SP-0191-like C-terminal domain-containing protein" evidence="2">
    <location>
        <begin position="20"/>
        <end position="208"/>
    </location>
</feature>
<sequence length="208" mass="22787">MKKKVMGLLLASLLLTACANSPLQNLSKLDSETEKTSASKKEKTTSSQEVTTQTEEETTTKTEAVVTETYTYQYDTKSGAPTQTHSHTLTYQGDKFITIKMEVVQPLDETNKANAQTYPLDEARAIIVEKMNENEDIKTLKSVKGVTLNVDLTENYEVKVNISFDMATLDKKALSAVGGSFGDMSIVTDLSPSLYIAQLKLQGAKKAS</sequence>
<feature type="signal peptide" evidence="2">
    <location>
        <begin position="1"/>
        <end position="19"/>
    </location>
</feature>
<dbReference type="NCBIfam" id="NF041193">
    <property type="entry name" value="lipo_SP0191"/>
    <property type="match status" value="1"/>
</dbReference>
<keyword evidence="5" id="KW-1185">Reference proteome</keyword>
<dbReference type="KEGG" id="sfer:NCTC12278_01856"/>
<dbReference type="InterPro" id="IPR036699">
    <property type="entry name" value="YehR-like_sf"/>
</dbReference>
<dbReference type="PROSITE" id="PS51257">
    <property type="entry name" value="PROKAR_LIPOPROTEIN"/>
    <property type="match status" value="1"/>
</dbReference>
<dbReference type="EMBL" id="LS483343">
    <property type="protein sequence ID" value="SQF41254.1"/>
    <property type="molecule type" value="Genomic_DNA"/>
</dbReference>
<evidence type="ECO:0000256" key="2">
    <source>
        <dbReference type="SAM" id="SignalP"/>
    </source>
</evidence>
<evidence type="ECO:0000259" key="3">
    <source>
        <dbReference type="Pfam" id="PF21642"/>
    </source>
</evidence>
<evidence type="ECO:0000313" key="5">
    <source>
        <dbReference type="Proteomes" id="UP000249495"/>
    </source>
</evidence>
<keyword evidence="2" id="KW-0732">Signal</keyword>
<evidence type="ECO:0000313" key="4">
    <source>
        <dbReference type="EMBL" id="SQF41254.1"/>
    </source>
</evidence>
<dbReference type="AlphaFoldDB" id="A0A2X3VIV8"/>
<dbReference type="InterPro" id="IPR048787">
    <property type="entry name" value="SP_0191-like_C"/>
</dbReference>